<sequence length="97" mass="10709">MPPPTLTPPKTPEQQRSAIQEDEKKQEQCLLRYRCTASEQSVGAHSAGQLFGALAQARCCGVGAPSISLLICGCYNTSSIHIRKYYQTKYTNIITNF</sequence>
<gene>
    <name evidence="2" type="ORF">CCAP1982_LOCUS21414</name>
</gene>
<protein>
    <submittedName>
        <fullName evidence="2">(Mediterranean fruit fly) hypothetical protein</fullName>
    </submittedName>
</protein>
<accession>A0A811VDB6</accession>
<organism evidence="2 3">
    <name type="scientific">Ceratitis capitata</name>
    <name type="common">Mediterranean fruit fly</name>
    <name type="synonym">Tephritis capitata</name>
    <dbReference type="NCBI Taxonomy" id="7213"/>
    <lineage>
        <taxon>Eukaryota</taxon>
        <taxon>Metazoa</taxon>
        <taxon>Ecdysozoa</taxon>
        <taxon>Arthropoda</taxon>
        <taxon>Hexapoda</taxon>
        <taxon>Insecta</taxon>
        <taxon>Pterygota</taxon>
        <taxon>Neoptera</taxon>
        <taxon>Endopterygota</taxon>
        <taxon>Diptera</taxon>
        <taxon>Brachycera</taxon>
        <taxon>Muscomorpha</taxon>
        <taxon>Tephritoidea</taxon>
        <taxon>Tephritidae</taxon>
        <taxon>Ceratitis</taxon>
        <taxon>Ceratitis</taxon>
    </lineage>
</organism>
<evidence type="ECO:0000256" key="1">
    <source>
        <dbReference type="SAM" id="MobiDB-lite"/>
    </source>
</evidence>
<feature type="region of interest" description="Disordered" evidence="1">
    <location>
        <begin position="1"/>
        <end position="21"/>
    </location>
</feature>
<evidence type="ECO:0000313" key="2">
    <source>
        <dbReference type="EMBL" id="CAD7013346.1"/>
    </source>
</evidence>
<evidence type="ECO:0000313" key="3">
    <source>
        <dbReference type="Proteomes" id="UP000606786"/>
    </source>
</evidence>
<proteinExistence type="predicted"/>
<reference evidence="2" key="1">
    <citation type="submission" date="2020-11" db="EMBL/GenBank/DDBJ databases">
        <authorList>
            <person name="Whitehead M."/>
        </authorList>
    </citation>
    <scope>NUCLEOTIDE SEQUENCE</scope>
    <source>
        <strain evidence="2">EGII</strain>
    </source>
</reference>
<dbReference type="EMBL" id="CAJHJT010000056">
    <property type="protein sequence ID" value="CAD7013346.1"/>
    <property type="molecule type" value="Genomic_DNA"/>
</dbReference>
<name>A0A811VDB6_CERCA</name>
<dbReference type="AlphaFoldDB" id="A0A811VDB6"/>
<keyword evidence="3" id="KW-1185">Reference proteome</keyword>
<feature type="compositionally biased region" description="Pro residues" evidence="1">
    <location>
        <begin position="1"/>
        <end position="11"/>
    </location>
</feature>
<dbReference type="Proteomes" id="UP000606786">
    <property type="component" value="Unassembled WGS sequence"/>
</dbReference>
<comment type="caution">
    <text evidence="2">The sequence shown here is derived from an EMBL/GenBank/DDBJ whole genome shotgun (WGS) entry which is preliminary data.</text>
</comment>